<evidence type="ECO:0000313" key="1">
    <source>
        <dbReference type="EMBL" id="KZB02863.1"/>
    </source>
</evidence>
<dbReference type="AlphaFoldDB" id="A0A154IQR6"/>
<sequence>MKIQLIVMLCGGQSMSMEYLQTYLVYPNKGVAEPRLISGTDVPLEGEVFTLLNDVYLKSERECSIDIAFNQPADGVVSNPCRALLLDYARAPSVATGLPLATRLAAHSTRRSGLGLLFLATGMVGAQRKIVIARFAANSGILADENREALSVQFVERVFLKSVGSYKAVLYQDLVTEHGFWIAKAVDRQINSSETEVSRYWITDFLDSDFKTTSATGTRVLAVAMRNAAKATENLDIKKEITAAATLGAGLNNQVMTANDFIARLGLSHRSREAITGQMRHQGLLNEQFRFSAEEFNRQLPYKSVELHNGAILTAAATEFDQVFARSEPTAEGQVTYEATGRVISEKLEKVPR</sequence>
<gene>
    <name evidence="1" type="ORF">A4A59_08330</name>
</gene>
<dbReference type="EMBL" id="LVYU01000024">
    <property type="protein sequence ID" value="KZB02863.1"/>
    <property type="molecule type" value="Genomic_DNA"/>
</dbReference>
<evidence type="ECO:0008006" key="2">
    <source>
        <dbReference type="Google" id="ProtNLM"/>
    </source>
</evidence>
<organism evidence="1">
    <name type="scientific">Rhizobium leguminosarum</name>
    <dbReference type="NCBI Taxonomy" id="384"/>
    <lineage>
        <taxon>Bacteria</taxon>
        <taxon>Pseudomonadati</taxon>
        <taxon>Pseudomonadota</taxon>
        <taxon>Alphaproteobacteria</taxon>
        <taxon>Hyphomicrobiales</taxon>
        <taxon>Rhizobiaceae</taxon>
        <taxon>Rhizobium/Agrobacterium group</taxon>
        <taxon>Rhizobium</taxon>
    </lineage>
</organism>
<proteinExistence type="predicted"/>
<reference evidence="1" key="1">
    <citation type="submission" date="2016-03" db="EMBL/GenBank/DDBJ databases">
        <title>Microsymbionts genomes from the relict species Vavilovia formosa.</title>
        <authorList>
            <person name="Chirak E."/>
            <person name="Kimeklis A."/>
            <person name="Kopat V."/>
            <person name="Andronov E."/>
        </authorList>
    </citation>
    <scope>NUCLEOTIDE SEQUENCE [LARGE SCALE GENOMIC DNA]</scope>
    <source>
        <strain evidence="1">Vaf12</strain>
    </source>
</reference>
<name>A0A154IQR6_RHILE</name>
<comment type="caution">
    <text evidence="1">The sequence shown here is derived from an EMBL/GenBank/DDBJ whole genome shotgun (WGS) entry which is preliminary data.</text>
</comment>
<protein>
    <recommendedName>
        <fullName evidence="2">Nucleoid-associated protein</fullName>
    </recommendedName>
</protein>
<accession>A0A154IQR6</accession>